<organism evidence="1 2">
    <name type="scientific">Lentzea jiangxiensis</name>
    <dbReference type="NCBI Taxonomy" id="641025"/>
    <lineage>
        <taxon>Bacteria</taxon>
        <taxon>Bacillati</taxon>
        <taxon>Actinomycetota</taxon>
        <taxon>Actinomycetes</taxon>
        <taxon>Pseudonocardiales</taxon>
        <taxon>Pseudonocardiaceae</taxon>
        <taxon>Lentzea</taxon>
    </lineage>
</organism>
<evidence type="ECO:0000313" key="2">
    <source>
        <dbReference type="Proteomes" id="UP000199691"/>
    </source>
</evidence>
<proteinExistence type="predicted"/>
<dbReference type="EMBL" id="FNIX01000046">
    <property type="protein sequence ID" value="SDP98965.1"/>
    <property type="molecule type" value="Genomic_DNA"/>
</dbReference>
<accession>A0A1H0X891</accession>
<keyword evidence="2" id="KW-1185">Reference proteome</keyword>
<protein>
    <recommendedName>
        <fullName evidence="3">Terpene synthase family, metal binding domain</fullName>
    </recommendedName>
</protein>
<dbReference type="AlphaFoldDB" id="A0A1H0X891"/>
<evidence type="ECO:0008006" key="3">
    <source>
        <dbReference type="Google" id="ProtNLM"/>
    </source>
</evidence>
<reference evidence="2" key="1">
    <citation type="submission" date="2016-10" db="EMBL/GenBank/DDBJ databases">
        <authorList>
            <person name="Varghese N."/>
            <person name="Submissions S."/>
        </authorList>
    </citation>
    <scope>NUCLEOTIDE SEQUENCE [LARGE SCALE GENOMIC DNA]</scope>
    <source>
        <strain evidence="2">CGMCC 4.6609</strain>
    </source>
</reference>
<dbReference type="InterPro" id="IPR008949">
    <property type="entry name" value="Isoprenoid_synthase_dom_sf"/>
</dbReference>
<sequence>MQKVSVELLSRIDKFKSRYPSCFEEGVSIAGRVLGAYSAKKSTIAGEIFGLMFVCGQPEFRVDYLLFEQSLKLEQVNSWCLDRLGALRELGCNERLLTSAYLNFWNRSEGRVYGDVLNGSRNAEAANWVRLLTGFSNPFYSLCLAIINPSPVELVYAGTASSMRIFIDDLNDVVSIEKDRRRNVLNVFSFTPSPAARILSKVADILELMGVFGESVVEKLSTFMIDYIQWHLESSRYSEMSFETRRSRESWIQLIGMHKEYVGIGAHVPILASPE</sequence>
<gene>
    <name evidence="1" type="ORF">SAMN05421507_1465</name>
</gene>
<name>A0A1H0X891_9PSEU</name>
<dbReference type="Proteomes" id="UP000199691">
    <property type="component" value="Unassembled WGS sequence"/>
</dbReference>
<evidence type="ECO:0000313" key="1">
    <source>
        <dbReference type="EMBL" id="SDP98965.1"/>
    </source>
</evidence>
<dbReference type="Gene3D" id="1.10.600.10">
    <property type="entry name" value="Farnesyl Diphosphate Synthase"/>
    <property type="match status" value="1"/>
</dbReference>